<gene>
    <name evidence="1" type="ORF">CAEBREN_22134</name>
</gene>
<evidence type="ECO:0000313" key="1">
    <source>
        <dbReference type="EMBL" id="EGT42604.1"/>
    </source>
</evidence>
<sequence>MSDLDFYDSGEEDYDIAGHEAVIEEAIQHQVDEVDGFGNLRMTLLIKAVEIIFQRHAAQRSQARKFVFSHYFESTGLSIQQLPLAQLLIYLQELQGRKDESLEFIKYFQTQRRDDFHPCTIGAVREELVTISQRLEEAKLELDSR</sequence>
<dbReference type="HOGENOM" id="CLU_1817460_0_0_1"/>
<dbReference type="InParanoid" id="G0MSG0"/>
<organism evidence="2">
    <name type="scientific">Caenorhabditis brenneri</name>
    <name type="common">Nematode worm</name>
    <dbReference type="NCBI Taxonomy" id="135651"/>
    <lineage>
        <taxon>Eukaryota</taxon>
        <taxon>Metazoa</taxon>
        <taxon>Ecdysozoa</taxon>
        <taxon>Nematoda</taxon>
        <taxon>Chromadorea</taxon>
        <taxon>Rhabditida</taxon>
        <taxon>Rhabditina</taxon>
        <taxon>Rhabditomorpha</taxon>
        <taxon>Rhabditoidea</taxon>
        <taxon>Rhabditidae</taxon>
        <taxon>Peloderinae</taxon>
        <taxon>Caenorhabditis</taxon>
    </lineage>
</organism>
<proteinExistence type="predicted"/>
<name>G0MSG0_CAEBE</name>
<keyword evidence="2" id="KW-1185">Reference proteome</keyword>
<evidence type="ECO:0000313" key="2">
    <source>
        <dbReference type="Proteomes" id="UP000008068"/>
    </source>
</evidence>
<reference evidence="2" key="1">
    <citation type="submission" date="2011-07" db="EMBL/GenBank/DDBJ databases">
        <authorList>
            <consortium name="Caenorhabditis brenneri Sequencing and Analysis Consortium"/>
            <person name="Wilson R.K."/>
        </authorList>
    </citation>
    <scope>NUCLEOTIDE SEQUENCE [LARGE SCALE GENOMIC DNA]</scope>
    <source>
        <strain evidence="2">PB2801</strain>
    </source>
</reference>
<accession>G0MSG0</accession>
<dbReference type="AlphaFoldDB" id="G0MSG0"/>
<dbReference type="Proteomes" id="UP000008068">
    <property type="component" value="Unassembled WGS sequence"/>
</dbReference>
<protein>
    <submittedName>
        <fullName evidence="1">Uncharacterized protein</fullName>
    </submittedName>
</protein>
<dbReference type="EMBL" id="GL379809">
    <property type="protein sequence ID" value="EGT42604.1"/>
    <property type="molecule type" value="Genomic_DNA"/>
</dbReference>